<feature type="domain" description="RNA polymerase sigma-70 region 2" evidence="6">
    <location>
        <begin position="11"/>
        <end position="74"/>
    </location>
</feature>
<evidence type="ECO:0000256" key="3">
    <source>
        <dbReference type="ARBA" id="ARBA00023015"/>
    </source>
</evidence>
<dbReference type="InterPro" id="IPR036388">
    <property type="entry name" value="WH-like_DNA-bd_sf"/>
</dbReference>
<evidence type="ECO:0000259" key="6">
    <source>
        <dbReference type="Pfam" id="PF04542"/>
    </source>
</evidence>
<evidence type="ECO:0000256" key="4">
    <source>
        <dbReference type="ARBA" id="ARBA00023082"/>
    </source>
</evidence>
<proteinExistence type="inferred from homology"/>
<dbReference type="SUPFAM" id="SSF54427">
    <property type="entry name" value="NTF2-like"/>
    <property type="match status" value="1"/>
</dbReference>
<comment type="similarity">
    <text evidence="1">Belongs to the sigma-70 factor family. ECF subfamily.</text>
</comment>
<evidence type="ECO:0000313" key="8">
    <source>
        <dbReference type="EMBL" id="QUX21966.1"/>
    </source>
</evidence>
<keyword evidence="9" id="KW-1185">Reference proteome</keyword>
<reference evidence="8 9" key="1">
    <citation type="submission" date="2021-05" db="EMBL/GenBank/DDBJ databases">
        <title>Direct Submission.</title>
        <authorList>
            <person name="Li K."/>
            <person name="Gao J."/>
        </authorList>
    </citation>
    <scope>NUCLEOTIDE SEQUENCE [LARGE SCALE GENOMIC DNA]</scope>
    <source>
        <strain evidence="8 9">Mg02</strain>
    </source>
</reference>
<dbReference type="Gene3D" id="1.10.10.10">
    <property type="entry name" value="Winged helix-like DNA-binding domain superfamily/Winged helix DNA-binding domain"/>
    <property type="match status" value="1"/>
</dbReference>
<dbReference type="InterPro" id="IPR007627">
    <property type="entry name" value="RNA_pol_sigma70_r2"/>
</dbReference>
<protein>
    <submittedName>
        <fullName evidence="8">Sigma-70 family RNA polymerase sigma factor</fullName>
    </submittedName>
</protein>
<dbReference type="PANTHER" id="PTHR30173">
    <property type="entry name" value="SIGMA 19 FACTOR"/>
    <property type="match status" value="1"/>
</dbReference>
<dbReference type="Proteomes" id="UP000676079">
    <property type="component" value="Chromosome"/>
</dbReference>
<dbReference type="NCBIfam" id="TIGR02937">
    <property type="entry name" value="sigma70-ECF"/>
    <property type="match status" value="1"/>
</dbReference>
<evidence type="ECO:0000256" key="5">
    <source>
        <dbReference type="ARBA" id="ARBA00023163"/>
    </source>
</evidence>
<dbReference type="Pfam" id="PF08281">
    <property type="entry name" value="Sigma70_r4_2"/>
    <property type="match status" value="1"/>
</dbReference>
<dbReference type="Pfam" id="PF04542">
    <property type="entry name" value="Sigma70_r2"/>
    <property type="match status" value="1"/>
</dbReference>
<dbReference type="InterPro" id="IPR013325">
    <property type="entry name" value="RNA_pol_sigma_r2"/>
</dbReference>
<organism evidence="8 9">
    <name type="scientific">Nocardiopsis changdeensis</name>
    <dbReference type="NCBI Taxonomy" id="2831969"/>
    <lineage>
        <taxon>Bacteria</taxon>
        <taxon>Bacillati</taxon>
        <taxon>Actinomycetota</taxon>
        <taxon>Actinomycetes</taxon>
        <taxon>Streptosporangiales</taxon>
        <taxon>Nocardiopsidaceae</taxon>
        <taxon>Nocardiopsis</taxon>
    </lineage>
</organism>
<dbReference type="EMBL" id="CP074133">
    <property type="protein sequence ID" value="QUX21966.1"/>
    <property type="molecule type" value="Genomic_DNA"/>
</dbReference>
<dbReference type="InterPro" id="IPR014284">
    <property type="entry name" value="RNA_pol_sigma-70_dom"/>
</dbReference>
<dbReference type="InterPro" id="IPR032710">
    <property type="entry name" value="NTF2-like_dom_sf"/>
</dbReference>
<dbReference type="SUPFAM" id="SSF88659">
    <property type="entry name" value="Sigma3 and sigma4 domains of RNA polymerase sigma factors"/>
    <property type="match status" value="1"/>
</dbReference>
<gene>
    <name evidence="8" type="ORF">KGD84_26960</name>
</gene>
<dbReference type="InterPro" id="IPR013324">
    <property type="entry name" value="RNA_pol_sigma_r3/r4-like"/>
</dbReference>
<sequence length="308" mass="33318">MRELFSAAQRFEEHRPRLRAVAYRILGSVGETDDAVQETWLRLERTGIENVDDLGAWTTTVTARVCLNMLRSREQRREEPLEAGPWGAERLPDPVVGPAAAGDDPETAALTADSVGWALMVVVQELNPLERVAFVLHDLFAVPYTEIGPLVERSEDAARQLASRARRRVREQGTRGAVPDGDPARRRRVVDAFFAAAREGDIDGLLSVLHPDAVLRSEGGVRGRYTTRITGAADVAGQAVTFHRFAPFVHPASVNGAEGVVVATGGRVLSVMGFAVVGDRIAAIDVLADPDRLEALGLTPHALGIREG</sequence>
<dbReference type="InterPro" id="IPR013249">
    <property type="entry name" value="RNA_pol_sigma70_r4_t2"/>
</dbReference>
<evidence type="ECO:0000259" key="7">
    <source>
        <dbReference type="Pfam" id="PF08281"/>
    </source>
</evidence>
<evidence type="ECO:0000313" key="9">
    <source>
        <dbReference type="Proteomes" id="UP000676079"/>
    </source>
</evidence>
<name>A0ABX8BM56_9ACTN</name>
<keyword evidence="4" id="KW-0731">Sigma factor</keyword>
<evidence type="ECO:0000256" key="2">
    <source>
        <dbReference type="ARBA" id="ARBA00011344"/>
    </source>
</evidence>
<evidence type="ECO:0000256" key="1">
    <source>
        <dbReference type="ARBA" id="ARBA00010641"/>
    </source>
</evidence>
<feature type="domain" description="RNA polymerase sigma factor 70 region 4 type 2" evidence="7">
    <location>
        <begin position="119"/>
        <end position="168"/>
    </location>
</feature>
<keyword evidence="5" id="KW-0804">Transcription</keyword>
<dbReference type="RefSeq" id="WP_220563189.1">
    <property type="nucleotide sequence ID" value="NZ_CP074133.1"/>
</dbReference>
<dbReference type="PANTHER" id="PTHR30173:SF43">
    <property type="entry name" value="ECF RNA POLYMERASE SIGMA FACTOR SIGI-RELATED"/>
    <property type="match status" value="1"/>
</dbReference>
<comment type="subunit">
    <text evidence="2">Interacts transiently with the RNA polymerase catalytic core formed by RpoA, RpoB, RpoC and RpoZ (2 alpha, 1 beta, 1 beta' and 1 omega subunit) to form the RNA polymerase holoenzyme that can initiate transcription.</text>
</comment>
<dbReference type="SUPFAM" id="SSF88946">
    <property type="entry name" value="Sigma2 domain of RNA polymerase sigma factors"/>
    <property type="match status" value="1"/>
</dbReference>
<dbReference type="Gene3D" id="3.10.450.50">
    <property type="match status" value="1"/>
</dbReference>
<keyword evidence="3" id="KW-0805">Transcription regulation</keyword>
<dbReference type="Gene3D" id="1.10.1740.10">
    <property type="match status" value="1"/>
</dbReference>
<accession>A0ABX8BM56</accession>
<dbReference type="InterPro" id="IPR052704">
    <property type="entry name" value="ECF_Sigma-70_Domain"/>
</dbReference>